<evidence type="ECO:0000313" key="2">
    <source>
        <dbReference type="Proteomes" id="UP000325116"/>
    </source>
</evidence>
<accession>A0A5C8CL62</accession>
<evidence type="ECO:0000313" key="1">
    <source>
        <dbReference type="EMBL" id="TXJ12422.1"/>
    </source>
</evidence>
<dbReference type="Proteomes" id="UP000325116">
    <property type="component" value="Unassembled WGS sequence"/>
</dbReference>
<name>A0A5C8CL62_9SPIR</name>
<protein>
    <submittedName>
        <fullName evidence="1">Uncharacterized protein</fullName>
    </submittedName>
</protein>
<proteinExistence type="predicted"/>
<gene>
    <name evidence="1" type="ORF">EPJ80_06460</name>
</gene>
<comment type="caution">
    <text evidence="1">The sequence shown here is derived from an EMBL/GenBank/DDBJ whole genome shotgun (WGS) entry which is preliminary data.</text>
</comment>
<sequence>MVGELTRYYKLFEEPRNYYNLNQVAEFIEKDSAGEKIKIDNNFSGIQNNQFEDIFSIYFSDYEIKISEEPEIIYSIRDNLMSINFGKERSDREMQYLYDNNAIELTNIGGYTIFKFPKTINKKK</sequence>
<dbReference type="RefSeq" id="WP_147758355.1">
    <property type="nucleotide sequence ID" value="NZ_SAXT01000004.1"/>
</dbReference>
<organism evidence="1 2">
    <name type="scientific">Brachyspira aalborgi</name>
    <dbReference type="NCBI Taxonomy" id="29522"/>
    <lineage>
        <taxon>Bacteria</taxon>
        <taxon>Pseudomonadati</taxon>
        <taxon>Spirochaetota</taxon>
        <taxon>Spirochaetia</taxon>
        <taxon>Brachyspirales</taxon>
        <taxon>Brachyspiraceae</taxon>
        <taxon>Brachyspira</taxon>
    </lineage>
</organism>
<reference evidence="1 2" key="1">
    <citation type="journal article" date="1992" name="Lakartidningen">
        <title>[Penicillin V and not amoxicillin is the first choice preparation in acute otitis].</title>
        <authorList>
            <person name="Kamme C."/>
            <person name="Lundgren K."/>
            <person name="Prellner K."/>
        </authorList>
    </citation>
    <scope>NUCLEOTIDE SEQUENCE [LARGE SCALE GENOMIC DNA]</scope>
    <source>
        <strain evidence="1 2">W1</strain>
    </source>
</reference>
<dbReference type="EMBL" id="SAXT01000004">
    <property type="protein sequence ID" value="TXJ12422.1"/>
    <property type="molecule type" value="Genomic_DNA"/>
</dbReference>
<dbReference type="AlphaFoldDB" id="A0A5C8CL62"/>